<dbReference type="EMBL" id="JANCLT010000006">
    <property type="protein sequence ID" value="MCP8969457.1"/>
    <property type="molecule type" value="Genomic_DNA"/>
</dbReference>
<dbReference type="InterPro" id="IPR046335">
    <property type="entry name" value="LacI/GalR-like_sensor"/>
</dbReference>
<sequence>MSTIDDVAKLAGLSKSTVSRVINSYPHVSEAKRQRVLAAMQQLAYVPNSAAQSLRRQRTGLIAVFVPRLMNPFFSQLLQSMELAASERDYQLIVCQTMYSQEKELKYAELLRRKQVDGIVMTSIQNEWQAIAPYVRYGPIVLCNEFDDAAEVPMIRLNQEYGGYIAGKHLLAMGHTRIACCSGGTRSQVAFHREQGLRKALQEHSLFLPDTYIFRDAYSIEDGIRVFAQIKDMKIRPTAVFSGGDEVAAGIIAGAKQHGCRVPEDLAVIGFDDQKITVLMEPNISTVRQPIGLMAQQTIALMAEKIESRQYTQREVYEYPLELIVRESTCVSVLPTKEK</sequence>
<dbReference type="RefSeq" id="WP_254759379.1">
    <property type="nucleotide sequence ID" value="NZ_JANCLT010000006.1"/>
</dbReference>
<keyword evidence="6" id="KW-1185">Reference proteome</keyword>
<keyword evidence="1" id="KW-0805">Transcription regulation</keyword>
<proteinExistence type="predicted"/>
<dbReference type="Gene3D" id="3.40.50.2300">
    <property type="match status" value="2"/>
</dbReference>
<dbReference type="PROSITE" id="PS50932">
    <property type="entry name" value="HTH_LACI_2"/>
    <property type="match status" value="1"/>
</dbReference>
<dbReference type="SUPFAM" id="SSF53822">
    <property type="entry name" value="Periplasmic binding protein-like I"/>
    <property type="match status" value="1"/>
</dbReference>
<evidence type="ECO:0000256" key="3">
    <source>
        <dbReference type="ARBA" id="ARBA00023163"/>
    </source>
</evidence>
<dbReference type="CDD" id="cd01392">
    <property type="entry name" value="HTH_LacI"/>
    <property type="match status" value="1"/>
</dbReference>
<dbReference type="Proteomes" id="UP001156102">
    <property type="component" value="Unassembled WGS sequence"/>
</dbReference>
<evidence type="ECO:0000313" key="5">
    <source>
        <dbReference type="EMBL" id="MCP8969457.1"/>
    </source>
</evidence>
<dbReference type="Gene3D" id="1.10.260.40">
    <property type="entry name" value="lambda repressor-like DNA-binding domains"/>
    <property type="match status" value="1"/>
</dbReference>
<dbReference type="GO" id="GO:0003700">
    <property type="term" value="F:DNA-binding transcription factor activity"/>
    <property type="evidence" value="ECO:0007669"/>
    <property type="project" value="TreeGrafter"/>
</dbReference>
<dbReference type="SMART" id="SM00354">
    <property type="entry name" value="HTH_LACI"/>
    <property type="match status" value="1"/>
</dbReference>
<evidence type="ECO:0000313" key="6">
    <source>
        <dbReference type="Proteomes" id="UP001156102"/>
    </source>
</evidence>
<dbReference type="CDD" id="cd06286">
    <property type="entry name" value="PBP1_CcpB-like"/>
    <property type="match status" value="1"/>
</dbReference>
<dbReference type="AlphaFoldDB" id="A0AA41X683"/>
<gene>
    <name evidence="5" type="ORF">NK662_13055</name>
</gene>
<dbReference type="PRINTS" id="PR00036">
    <property type="entry name" value="HTHLACI"/>
</dbReference>
<dbReference type="GO" id="GO:0000976">
    <property type="term" value="F:transcription cis-regulatory region binding"/>
    <property type="evidence" value="ECO:0007669"/>
    <property type="project" value="TreeGrafter"/>
</dbReference>
<comment type="caution">
    <text evidence="5">The sequence shown here is derived from an EMBL/GenBank/DDBJ whole genome shotgun (WGS) entry which is preliminary data.</text>
</comment>
<dbReference type="Pfam" id="PF00356">
    <property type="entry name" value="LacI"/>
    <property type="match status" value="1"/>
</dbReference>
<dbReference type="PANTHER" id="PTHR30146">
    <property type="entry name" value="LACI-RELATED TRANSCRIPTIONAL REPRESSOR"/>
    <property type="match status" value="1"/>
</dbReference>
<protein>
    <submittedName>
        <fullName evidence="5">LacI family transcriptional regulator</fullName>
    </submittedName>
</protein>
<reference evidence="5" key="1">
    <citation type="submission" date="2022-07" db="EMBL/GenBank/DDBJ databases">
        <authorList>
            <person name="Li W.-J."/>
            <person name="Deng Q.-Q."/>
        </authorList>
    </citation>
    <scope>NUCLEOTIDE SEQUENCE</scope>
    <source>
        <strain evidence="5">SYSU M60031</strain>
    </source>
</reference>
<evidence type="ECO:0000256" key="1">
    <source>
        <dbReference type="ARBA" id="ARBA00023015"/>
    </source>
</evidence>
<accession>A0AA41X683</accession>
<name>A0AA41X683_9BACI</name>
<dbReference type="InterPro" id="IPR028082">
    <property type="entry name" value="Peripla_BP_I"/>
</dbReference>
<organism evidence="5 6">
    <name type="scientific">Ectobacillus ponti</name>
    <dbReference type="NCBI Taxonomy" id="2961894"/>
    <lineage>
        <taxon>Bacteria</taxon>
        <taxon>Bacillati</taxon>
        <taxon>Bacillota</taxon>
        <taxon>Bacilli</taxon>
        <taxon>Bacillales</taxon>
        <taxon>Bacillaceae</taxon>
        <taxon>Ectobacillus</taxon>
    </lineage>
</organism>
<dbReference type="SUPFAM" id="SSF47413">
    <property type="entry name" value="lambda repressor-like DNA-binding domains"/>
    <property type="match status" value="1"/>
</dbReference>
<keyword evidence="2" id="KW-0238">DNA-binding</keyword>
<evidence type="ECO:0000256" key="2">
    <source>
        <dbReference type="ARBA" id="ARBA00023125"/>
    </source>
</evidence>
<keyword evidence="3" id="KW-0804">Transcription</keyword>
<evidence type="ECO:0000259" key="4">
    <source>
        <dbReference type="PROSITE" id="PS50932"/>
    </source>
</evidence>
<dbReference type="InterPro" id="IPR010982">
    <property type="entry name" value="Lambda_DNA-bd_dom_sf"/>
</dbReference>
<dbReference type="InterPro" id="IPR000843">
    <property type="entry name" value="HTH_LacI"/>
</dbReference>
<dbReference type="PANTHER" id="PTHR30146:SF136">
    <property type="entry name" value="NTD BIOSYNTHESIS OPERON REGULATOR NTDR"/>
    <property type="match status" value="1"/>
</dbReference>
<feature type="domain" description="HTH lacI-type" evidence="4">
    <location>
        <begin position="2"/>
        <end position="56"/>
    </location>
</feature>
<dbReference type="Pfam" id="PF13377">
    <property type="entry name" value="Peripla_BP_3"/>
    <property type="match status" value="1"/>
</dbReference>